<gene>
    <name evidence="2" type="ORF">CONLIGDRAFT_685981</name>
</gene>
<keyword evidence="3" id="KW-1185">Reference proteome</keyword>
<protein>
    <submittedName>
        <fullName evidence="2">Uncharacterized protein</fullName>
    </submittedName>
</protein>
<dbReference type="EMBL" id="KV875105">
    <property type="protein sequence ID" value="OIW23746.1"/>
    <property type="molecule type" value="Genomic_DNA"/>
</dbReference>
<feature type="signal peptide" evidence="1">
    <location>
        <begin position="1"/>
        <end position="17"/>
    </location>
</feature>
<dbReference type="AlphaFoldDB" id="A0A1J7J8A5"/>
<evidence type="ECO:0000313" key="2">
    <source>
        <dbReference type="EMBL" id="OIW23746.1"/>
    </source>
</evidence>
<keyword evidence="1" id="KW-0732">Signal</keyword>
<evidence type="ECO:0000313" key="3">
    <source>
        <dbReference type="Proteomes" id="UP000182658"/>
    </source>
</evidence>
<dbReference type="Proteomes" id="UP000182658">
    <property type="component" value="Unassembled WGS sequence"/>
</dbReference>
<sequence>MRSHFAFLLSLALPVFAATGWDKLYGNCTAVSFDELEAIGKTRRIHIGSQGIYSISRDGACVYMDASPTGTFAIEKPDLHADFVQWLSTSGQNLDQFDFLGGRVDKRVALGCQSICDGSGVTRVACNTIGYEYTGPEGFFKLLPDSAGRIGQPVLGFIAEDMETGAIAIESLSTSFELLTDETMGHDTIRMSDGKC</sequence>
<organism evidence="2 3">
    <name type="scientific">Coniochaeta ligniaria NRRL 30616</name>
    <dbReference type="NCBI Taxonomy" id="1408157"/>
    <lineage>
        <taxon>Eukaryota</taxon>
        <taxon>Fungi</taxon>
        <taxon>Dikarya</taxon>
        <taxon>Ascomycota</taxon>
        <taxon>Pezizomycotina</taxon>
        <taxon>Sordariomycetes</taxon>
        <taxon>Sordariomycetidae</taxon>
        <taxon>Coniochaetales</taxon>
        <taxon>Coniochaetaceae</taxon>
        <taxon>Coniochaeta</taxon>
    </lineage>
</organism>
<reference evidence="2 3" key="1">
    <citation type="submission" date="2016-10" db="EMBL/GenBank/DDBJ databases">
        <title>Draft genome sequence of Coniochaeta ligniaria NRRL30616, a lignocellulolytic fungus for bioabatement of inhibitors in plant biomass hydrolysates.</title>
        <authorList>
            <consortium name="DOE Joint Genome Institute"/>
            <person name="Jimenez D.J."/>
            <person name="Hector R.E."/>
            <person name="Riley R."/>
            <person name="Sun H."/>
            <person name="Grigoriev I.V."/>
            <person name="Van Elsas J.D."/>
            <person name="Nichols N.N."/>
        </authorList>
    </citation>
    <scope>NUCLEOTIDE SEQUENCE [LARGE SCALE GENOMIC DNA]</scope>
    <source>
        <strain evidence="2 3">NRRL 30616</strain>
    </source>
</reference>
<feature type="chain" id="PRO_5012566199" evidence="1">
    <location>
        <begin position="18"/>
        <end position="196"/>
    </location>
</feature>
<evidence type="ECO:0000256" key="1">
    <source>
        <dbReference type="SAM" id="SignalP"/>
    </source>
</evidence>
<proteinExistence type="predicted"/>
<dbReference type="InParanoid" id="A0A1J7J8A5"/>
<accession>A0A1J7J8A5</accession>
<dbReference type="OrthoDB" id="10515934at2759"/>
<name>A0A1J7J8A5_9PEZI</name>